<dbReference type="InterPro" id="IPR036890">
    <property type="entry name" value="HATPase_C_sf"/>
</dbReference>
<evidence type="ECO:0000313" key="4">
    <source>
        <dbReference type="Proteomes" id="UP000011863"/>
    </source>
</evidence>
<gene>
    <name evidence="3" type="ORF">YM304_37580</name>
</gene>
<dbReference type="InterPro" id="IPR050267">
    <property type="entry name" value="Anti-sigma-factor_SerPK"/>
</dbReference>
<dbReference type="AlphaFoldDB" id="A0A6C7EDK6"/>
<keyword evidence="1" id="KW-0808">Transferase</keyword>
<name>A0A6C7EDK6_ILUCY</name>
<evidence type="ECO:0000259" key="2">
    <source>
        <dbReference type="Pfam" id="PF13581"/>
    </source>
</evidence>
<dbReference type="SUPFAM" id="SSF55874">
    <property type="entry name" value="ATPase domain of HSP90 chaperone/DNA topoisomerase II/histidine kinase"/>
    <property type="match status" value="1"/>
</dbReference>
<keyword evidence="4" id="KW-1185">Reference proteome</keyword>
<dbReference type="CDD" id="cd16936">
    <property type="entry name" value="HATPase_RsbW-like"/>
    <property type="match status" value="1"/>
</dbReference>
<protein>
    <submittedName>
        <fullName evidence="3">Putative sigma factor regulation protein</fullName>
    </submittedName>
</protein>
<dbReference type="OrthoDB" id="3748385at2"/>
<evidence type="ECO:0000256" key="1">
    <source>
        <dbReference type="ARBA" id="ARBA00022527"/>
    </source>
</evidence>
<keyword evidence="1" id="KW-0418">Kinase</keyword>
<dbReference type="Proteomes" id="UP000011863">
    <property type="component" value="Chromosome"/>
</dbReference>
<dbReference type="PANTHER" id="PTHR35526">
    <property type="entry name" value="ANTI-SIGMA-F FACTOR RSBW-RELATED"/>
    <property type="match status" value="1"/>
</dbReference>
<reference evidence="3 4" key="1">
    <citation type="journal article" date="2013" name="Int. J. Syst. Evol. Microbiol.">
        <title>Ilumatobacter nonamiense sp. nov. and Ilumatobacter coccineum sp. nov., isolated from seashore sand.</title>
        <authorList>
            <person name="Matsumoto A."/>
            <person name="Kasai H."/>
            <person name="Matsuo Y."/>
            <person name="Shizuri Y."/>
            <person name="Ichikawa N."/>
            <person name="Fujita N."/>
            <person name="Omura S."/>
            <person name="Takahashi Y."/>
        </authorList>
    </citation>
    <scope>NUCLEOTIDE SEQUENCE [LARGE SCALE GENOMIC DNA]</scope>
    <source>
        <strain evidence="4">NBRC 103263 / KCTC 29153 / YM16-304</strain>
    </source>
</reference>
<dbReference type="Gene3D" id="3.30.565.10">
    <property type="entry name" value="Histidine kinase-like ATPase, C-terminal domain"/>
    <property type="match status" value="1"/>
</dbReference>
<proteinExistence type="predicted"/>
<sequence length="138" mass="15150">MRNRSQVGHVDNAGFVVRVPTQESELRSIRAQVRAFVSTHDGSDDVADDIELAVSELATNVMQHSAADAVTVAMERLDGRWLVDVYDADEIPPLDEVSAPPTDSITGRGLFIVQAVMDDVSILHVDERTIIRCIKHDA</sequence>
<dbReference type="EMBL" id="AP012057">
    <property type="protein sequence ID" value="BAN04072.1"/>
    <property type="molecule type" value="Genomic_DNA"/>
</dbReference>
<accession>A0A6C7EDK6</accession>
<dbReference type="KEGG" id="aym:YM304_37580"/>
<dbReference type="Pfam" id="PF13581">
    <property type="entry name" value="HATPase_c_2"/>
    <property type="match status" value="1"/>
</dbReference>
<evidence type="ECO:0000313" key="3">
    <source>
        <dbReference type="EMBL" id="BAN04072.1"/>
    </source>
</evidence>
<feature type="domain" description="Histidine kinase/HSP90-like ATPase" evidence="2">
    <location>
        <begin position="21"/>
        <end position="134"/>
    </location>
</feature>
<keyword evidence="1" id="KW-0723">Serine/threonine-protein kinase</keyword>
<dbReference type="GO" id="GO:0004674">
    <property type="term" value="F:protein serine/threonine kinase activity"/>
    <property type="evidence" value="ECO:0007669"/>
    <property type="project" value="UniProtKB-KW"/>
</dbReference>
<dbReference type="PANTHER" id="PTHR35526:SF3">
    <property type="entry name" value="ANTI-SIGMA-F FACTOR RSBW"/>
    <property type="match status" value="1"/>
</dbReference>
<organism evidence="3 4">
    <name type="scientific">Ilumatobacter coccineus (strain NBRC 103263 / KCTC 29153 / YM16-304)</name>
    <dbReference type="NCBI Taxonomy" id="1313172"/>
    <lineage>
        <taxon>Bacteria</taxon>
        <taxon>Bacillati</taxon>
        <taxon>Actinomycetota</taxon>
        <taxon>Acidimicrobiia</taxon>
        <taxon>Acidimicrobiales</taxon>
        <taxon>Ilumatobacteraceae</taxon>
        <taxon>Ilumatobacter</taxon>
    </lineage>
</organism>
<dbReference type="InterPro" id="IPR003594">
    <property type="entry name" value="HATPase_dom"/>
</dbReference>